<proteinExistence type="predicted"/>
<protein>
    <submittedName>
        <fullName evidence="2">Uncharacterized protein</fullName>
    </submittedName>
</protein>
<evidence type="ECO:0000256" key="1">
    <source>
        <dbReference type="SAM" id="MobiDB-lite"/>
    </source>
</evidence>
<sequence length="63" mass="6608">MEEIGVAAAAAYQLLVITLLDDPATVQEGDAVGALDRPHPVGHHHHRPAGHQALDPPYGDAPK</sequence>
<keyword evidence="3" id="KW-1185">Reference proteome</keyword>
<dbReference type="RefSeq" id="WP_195902536.1">
    <property type="nucleotide sequence ID" value="NZ_JADOGI010000308.1"/>
</dbReference>
<dbReference type="Proteomes" id="UP000605361">
    <property type="component" value="Unassembled WGS sequence"/>
</dbReference>
<gene>
    <name evidence="2" type="ORF">ITP53_50010</name>
</gene>
<feature type="compositionally biased region" description="Basic residues" evidence="1">
    <location>
        <begin position="40"/>
        <end position="49"/>
    </location>
</feature>
<comment type="caution">
    <text evidence="2">The sequence shown here is derived from an EMBL/GenBank/DDBJ whole genome shotgun (WGS) entry which is preliminary data.</text>
</comment>
<dbReference type="EMBL" id="JADOGI010000308">
    <property type="protein sequence ID" value="MBF8193683.1"/>
    <property type="molecule type" value="Genomic_DNA"/>
</dbReference>
<name>A0A931AN79_9ACTN</name>
<dbReference type="AlphaFoldDB" id="A0A931AN79"/>
<organism evidence="2 3">
    <name type="scientific">Nonomuraea cypriaca</name>
    <dbReference type="NCBI Taxonomy" id="1187855"/>
    <lineage>
        <taxon>Bacteria</taxon>
        <taxon>Bacillati</taxon>
        <taxon>Actinomycetota</taxon>
        <taxon>Actinomycetes</taxon>
        <taxon>Streptosporangiales</taxon>
        <taxon>Streptosporangiaceae</taxon>
        <taxon>Nonomuraea</taxon>
    </lineage>
</organism>
<accession>A0A931AN79</accession>
<feature type="region of interest" description="Disordered" evidence="1">
    <location>
        <begin position="33"/>
        <end position="63"/>
    </location>
</feature>
<reference evidence="2" key="1">
    <citation type="submission" date="2020-11" db="EMBL/GenBank/DDBJ databases">
        <title>Whole-genome analyses of Nonomuraea sp. K274.</title>
        <authorList>
            <person name="Veyisoglu A."/>
        </authorList>
    </citation>
    <scope>NUCLEOTIDE SEQUENCE</scope>
    <source>
        <strain evidence="2">K274</strain>
    </source>
</reference>
<evidence type="ECO:0000313" key="2">
    <source>
        <dbReference type="EMBL" id="MBF8193683.1"/>
    </source>
</evidence>
<evidence type="ECO:0000313" key="3">
    <source>
        <dbReference type="Proteomes" id="UP000605361"/>
    </source>
</evidence>